<proteinExistence type="predicted"/>
<dbReference type="InterPro" id="IPR011990">
    <property type="entry name" value="TPR-like_helical_dom_sf"/>
</dbReference>
<dbReference type="Pfam" id="PF08238">
    <property type="entry name" value="Sel1"/>
    <property type="match status" value="2"/>
</dbReference>
<dbReference type="PANTHER" id="PTHR11102:SF160">
    <property type="entry name" value="ERAD-ASSOCIATED E3 UBIQUITIN-PROTEIN LIGASE COMPONENT HRD3"/>
    <property type="match status" value="1"/>
</dbReference>
<dbReference type="InterPro" id="IPR006597">
    <property type="entry name" value="Sel1-like"/>
</dbReference>
<dbReference type="RefSeq" id="WP_160821753.1">
    <property type="nucleotide sequence ID" value="NZ_JBHSXE010000001.1"/>
</dbReference>
<keyword evidence="2" id="KW-1185">Reference proteome</keyword>
<reference evidence="2" key="1">
    <citation type="journal article" date="2019" name="Int. J. Syst. Evol. Microbiol.">
        <title>The Global Catalogue of Microorganisms (GCM) 10K type strain sequencing project: providing services to taxonomists for standard genome sequencing and annotation.</title>
        <authorList>
            <consortium name="The Broad Institute Genomics Platform"/>
            <consortium name="The Broad Institute Genome Sequencing Center for Infectious Disease"/>
            <person name="Wu L."/>
            <person name="Ma J."/>
        </authorList>
    </citation>
    <scope>NUCLEOTIDE SEQUENCE [LARGE SCALE GENOMIC DNA]</scope>
    <source>
        <strain evidence="2">JCM 3369</strain>
    </source>
</reference>
<dbReference type="SMART" id="SM00671">
    <property type="entry name" value="SEL1"/>
    <property type="match status" value="7"/>
</dbReference>
<dbReference type="Gene3D" id="1.25.40.10">
    <property type="entry name" value="Tetratricopeptide repeat domain"/>
    <property type="match status" value="3"/>
</dbReference>
<protein>
    <submittedName>
        <fullName evidence="1">Tetratricopeptide repeat protein</fullName>
    </submittedName>
</protein>
<dbReference type="PANTHER" id="PTHR11102">
    <property type="entry name" value="SEL-1-LIKE PROTEIN"/>
    <property type="match status" value="1"/>
</dbReference>
<evidence type="ECO:0000313" key="1">
    <source>
        <dbReference type="EMBL" id="MFC6879826.1"/>
    </source>
</evidence>
<dbReference type="InterPro" id="IPR019734">
    <property type="entry name" value="TPR_rpt"/>
</dbReference>
<dbReference type="SUPFAM" id="SSF81901">
    <property type="entry name" value="HCP-like"/>
    <property type="match status" value="2"/>
</dbReference>
<dbReference type="SMART" id="SM00028">
    <property type="entry name" value="TPR"/>
    <property type="match status" value="5"/>
</dbReference>
<evidence type="ECO:0000313" key="2">
    <source>
        <dbReference type="Proteomes" id="UP001596380"/>
    </source>
</evidence>
<dbReference type="InterPro" id="IPR050767">
    <property type="entry name" value="Sel1_AlgK"/>
</dbReference>
<comment type="caution">
    <text evidence="1">The sequence shown here is derived from an EMBL/GenBank/DDBJ whole genome shotgun (WGS) entry which is preliminary data.</text>
</comment>
<dbReference type="Pfam" id="PF13181">
    <property type="entry name" value="TPR_8"/>
    <property type="match status" value="1"/>
</dbReference>
<accession>A0ABW2CDH3</accession>
<dbReference type="Proteomes" id="UP001596380">
    <property type="component" value="Unassembled WGS sequence"/>
</dbReference>
<organism evidence="1 2">
    <name type="scientific">Actinomadura yumaensis</name>
    <dbReference type="NCBI Taxonomy" id="111807"/>
    <lineage>
        <taxon>Bacteria</taxon>
        <taxon>Bacillati</taxon>
        <taxon>Actinomycetota</taxon>
        <taxon>Actinomycetes</taxon>
        <taxon>Streptosporangiales</taxon>
        <taxon>Thermomonosporaceae</taxon>
        <taxon>Actinomadura</taxon>
    </lineage>
</organism>
<gene>
    <name evidence="1" type="ORF">ACFQKB_08605</name>
</gene>
<name>A0ABW2CDH3_9ACTN</name>
<sequence>MDSTRNEIYGGNQRSVVQAHDIGSVSINEATSSAPAHLTEPELWPLAVEWDPLSAGAHRARPSPADQGVPPYIERDVDGELRERLAAANERGGLVLVRGHSAAGKTRAAFEAMRAVLPEHRVATPQIGTELPVVLEAIGGVGVRCVLWLDGLERFLGPGGLDTNMLTEFERLRIPLLATIRVKPYEIFTPAISQERFLAGDPAAQIGARVLGRVEPLDLNRTWSEQELRRAKASKDERIVDAVAHHGFHGVAEYLAAGPAIWSEWRRSNDVDGAPRGAALVSAAVDLARTGLAGPYSRDLLVELHEHYLAAQGGALLRPEPLAGAFVWAERVRFGVTSPLLPSTEGHWHVFDYLVDGIEQLAQPQPVPEFVWPRAAERVADEYDAMNVALHGALAESNASCATAEALWRPLADGGSAMAAYNLGILCSANDRPSEARELFRKSAEWGEPRAAYNLSLLLREEGADAEADEWNQLAVDADFPPALFNVGLSLEEQGRINEAEEWYRRGADLGEHHAATNLGNILSKAGRTDEAQRWYRQADMANDALATTNIGAFHHQAGRVQLAERWYQRAIARGSVEAKTNLGVLLKETGRPAEAEKLYREAVDQGSSDAAFNLGGLCEKTGRYGDAESWYRCAADAGHDVAAWCLFRLYCDGDRLTEAVSIVMQFADEGDRKAAAAAGELLIDLGRLQEGISYLTVAAESGLSDAAFNLGVAFNNSARPDEAKRWYRQAAESGDAEAAANLADVLFREGCVASAIWWTRRSRIMRREAE</sequence>
<dbReference type="EMBL" id="JBHSXS010000003">
    <property type="protein sequence ID" value="MFC6879826.1"/>
    <property type="molecule type" value="Genomic_DNA"/>
</dbReference>
<dbReference type="Pfam" id="PF13432">
    <property type="entry name" value="TPR_16"/>
    <property type="match status" value="2"/>
</dbReference>